<comment type="caution">
    <text evidence="1">The sequence shown here is derived from an EMBL/GenBank/DDBJ whole genome shotgun (WGS) entry which is preliminary data.</text>
</comment>
<organism evidence="1 2">
    <name type="scientific">Bauhinia variegata</name>
    <name type="common">Purple orchid tree</name>
    <name type="synonym">Phanera variegata</name>
    <dbReference type="NCBI Taxonomy" id="167791"/>
    <lineage>
        <taxon>Eukaryota</taxon>
        <taxon>Viridiplantae</taxon>
        <taxon>Streptophyta</taxon>
        <taxon>Embryophyta</taxon>
        <taxon>Tracheophyta</taxon>
        <taxon>Spermatophyta</taxon>
        <taxon>Magnoliopsida</taxon>
        <taxon>eudicotyledons</taxon>
        <taxon>Gunneridae</taxon>
        <taxon>Pentapetalae</taxon>
        <taxon>rosids</taxon>
        <taxon>fabids</taxon>
        <taxon>Fabales</taxon>
        <taxon>Fabaceae</taxon>
        <taxon>Cercidoideae</taxon>
        <taxon>Cercideae</taxon>
        <taxon>Bauhiniinae</taxon>
        <taxon>Bauhinia</taxon>
    </lineage>
</organism>
<proteinExistence type="predicted"/>
<protein>
    <submittedName>
        <fullName evidence="1">Uncharacterized protein</fullName>
    </submittedName>
</protein>
<gene>
    <name evidence="1" type="ORF">L6164_009650</name>
</gene>
<reference evidence="1 2" key="1">
    <citation type="journal article" date="2022" name="DNA Res.">
        <title>Chromosomal-level genome assembly of the orchid tree Bauhinia variegata (Leguminosae; Cercidoideae) supports the allotetraploid origin hypothesis of Bauhinia.</title>
        <authorList>
            <person name="Zhong Y."/>
            <person name="Chen Y."/>
            <person name="Zheng D."/>
            <person name="Pang J."/>
            <person name="Liu Y."/>
            <person name="Luo S."/>
            <person name="Meng S."/>
            <person name="Qian L."/>
            <person name="Wei D."/>
            <person name="Dai S."/>
            <person name="Zhou R."/>
        </authorList>
    </citation>
    <scope>NUCLEOTIDE SEQUENCE [LARGE SCALE GENOMIC DNA]</scope>
    <source>
        <strain evidence="1">BV-YZ2020</strain>
    </source>
</reference>
<evidence type="ECO:0000313" key="1">
    <source>
        <dbReference type="EMBL" id="KAI4348991.1"/>
    </source>
</evidence>
<dbReference type="EMBL" id="CM039429">
    <property type="protein sequence ID" value="KAI4348991.1"/>
    <property type="molecule type" value="Genomic_DNA"/>
</dbReference>
<sequence length="515" mass="57835">MESEKRCASSSSSSHAWAQRLGSDTDRLVKTEIEAAETLADLARLAKRHTSSDAGGKWWKKGKRVRRHFIRESPPLDSPFNKLHSPSTCPDLSAGQSIEGRQLHDKVWISESIEPKRVDQDEFLKQVKVEQDADLPQTSTLCTTSYSLVGCNKSRRNLTEDEKEARRIRRVLANRESARQTICRRQALFEELTRKAANLALENENLKREKELALKEYKSLETTNKKLKEQVGKLINTETEEAPVQRESSVVEMTTSLSTNYPWFLYNHFPVTQFICPSVVQSSHPIQLQHMPYSSIVLPSNVSVPCSSESDSCHEQKANDNQTQNPLYILPCPWYLPLPEFGNGQHPPSIGQKGNHDGLPVDKQNSISSSLNTAADVDNHTAIPIKRKTKASSFTEGRRIKESNDDAPPRFSSHGGEQRIGCYILERFHRPSSFDCVGHASAKYQNGLQIHSAPNDKVSSTASHITSSLLEKKQEHVICPAENLVDAVAAAEARKRRKVLTKLKGIHGRQCRMQC</sequence>
<name>A0ACB9PNA8_BAUVA</name>
<keyword evidence="2" id="KW-1185">Reference proteome</keyword>
<evidence type="ECO:0000313" key="2">
    <source>
        <dbReference type="Proteomes" id="UP000828941"/>
    </source>
</evidence>
<dbReference type="Proteomes" id="UP000828941">
    <property type="component" value="Chromosome 4"/>
</dbReference>
<accession>A0ACB9PNA8</accession>